<dbReference type="Pfam" id="PF00144">
    <property type="entry name" value="Beta-lactamase"/>
    <property type="match status" value="1"/>
</dbReference>
<dbReference type="InterPro" id="IPR012338">
    <property type="entry name" value="Beta-lactam/transpept-like"/>
</dbReference>
<dbReference type="PANTHER" id="PTHR46825:SF9">
    <property type="entry name" value="BETA-LACTAMASE-RELATED DOMAIN-CONTAINING PROTEIN"/>
    <property type="match status" value="1"/>
</dbReference>
<dbReference type="KEGG" id="grs:C7S20_03600"/>
<dbReference type="PANTHER" id="PTHR46825">
    <property type="entry name" value="D-ALANYL-D-ALANINE-CARBOXYPEPTIDASE/ENDOPEPTIDASE AMPH"/>
    <property type="match status" value="1"/>
</dbReference>
<evidence type="ECO:0000256" key="1">
    <source>
        <dbReference type="SAM" id="SignalP"/>
    </source>
</evidence>
<gene>
    <name evidence="3" type="ORF">C7S20_03600</name>
</gene>
<dbReference type="OrthoDB" id="9793489at2"/>
<accession>A0A2R3Z2E5</accession>
<dbReference type="RefSeq" id="WP_107011193.1">
    <property type="nucleotide sequence ID" value="NZ_CP028136.1"/>
</dbReference>
<dbReference type="AlphaFoldDB" id="A0A2R3Z2E5"/>
<feature type="chain" id="PRO_5015317461" description="Beta-lactamase-related domain-containing protein" evidence="1">
    <location>
        <begin position="22"/>
        <end position="570"/>
    </location>
</feature>
<name>A0A2R3Z2E5_9FLAO</name>
<proteinExistence type="predicted"/>
<dbReference type="InterPro" id="IPR001466">
    <property type="entry name" value="Beta-lactam-related"/>
</dbReference>
<dbReference type="InterPro" id="IPR050491">
    <property type="entry name" value="AmpC-like"/>
</dbReference>
<reference evidence="4" key="1">
    <citation type="submission" date="2018-03" db="EMBL/GenBank/DDBJ databases">
        <title>Gramella fulva sp. nov., isolated from a dry surface of tidal flat.</title>
        <authorList>
            <person name="Hwang S.H."/>
            <person name="Hwang W.M."/>
            <person name="Kang K."/>
            <person name="Ahn T.-Y."/>
        </authorList>
    </citation>
    <scope>NUCLEOTIDE SEQUENCE [LARGE SCALE GENOMIC DNA]</scope>
    <source>
        <strain evidence="4">SH35</strain>
    </source>
</reference>
<keyword evidence="1" id="KW-0732">Signal</keyword>
<dbReference type="SUPFAM" id="SSF56601">
    <property type="entry name" value="beta-lactamase/transpeptidase-like"/>
    <property type="match status" value="1"/>
</dbReference>
<protein>
    <recommendedName>
        <fullName evidence="2">Beta-lactamase-related domain-containing protein</fullName>
    </recommendedName>
</protein>
<feature type="signal peptide" evidence="1">
    <location>
        <begin position="1"/>
        <end position="21"/>
    </location>
</feature>
<dbReference type="Proteomes" id="UP000241507">
    <property type="component" value="Chromosome"/>
</dbReference>
<evidence type="ECO:0000259" key="2">
    <source>
        <dbReference type="Pfam" id="PF00144"/>
    </source>
</evidence>
<dbReference type="Gene3D" id="3.40.710.10">
    <property type="entry name" value="DD-peptidase/beta-lactamase superfamily"/>
    <property type="match status" value="1"/>
</dbReference>
<evidence type="ECO:0000313" key="4">
    <source>
        <dbReference type="Proteomes" id="UP000241507"/>
    </source>
</evidence>
<evidence type="ECO:0000313" key="3">
    <source>
        <dbReference type="EMBL" id="AVR44415.1"/>
    </source>
</evidence>
<keyword evidence="4" id="KW-1185">Reference proteome</keyword>
<feature type="domain" description="Beta-lactamase-related" evidence="2">
    <location>
        <begin position="38"/>
        <end position="349"/>
    </location>
</feature>
<organism evidence="3 4">
    <name type="scientific">Christiangramia fulva</name>
    <dbReference type="NCBI Taxonomy" id="2126553"/>
    <lineage>
        <taxon>Bacteria</taxon>
        <taxon>Pseudomonadati</taxon>
        <taxon>Bacteroidota</taxon>
        <taxon>Flavobacteriia</taxon>
        <taxon>Flavobacteriales</taxon>
        <taxon>Flavobacteriaceae</taxon>
        <taxon>Christiangramia</taxon>
    </lineage>
</organism>
<sequence>MKAQTATLIIGLLLTFQGVFAQPAKQANLKQKEAQIDSLMANFDHDDTPGAVIGVVQDGELIFAKGYGMADLNDSIPITINTRFDIGSDSKQFTAFALALLESRGELSLDDPVQKYLPEIPDFKQEVTLRHLLTHTSGLRETYGMAELAGHIPGQDRLEPEGALEVVKRQTKLEFPPGSEHQYNSSAYVLLSMVVARVTGTPFADWMQENIFEPLGMNQTLIEKDIEQVIPGAADSYYKAKHGGYRTAFSNRVYQGAADIYTTVGDLAKWLNNFHTAELGGWGVQNRMRERFVFTSGDTSDYALGLGINKYRGLNRISHTGSHAAFKSVISYYPDLDAGVVVMRNDDMGTVADKVTDIFFKEHLEPSEQAIEPLSFGEGIKVDSLLLKRYVGTYRAPKSFVLPSLTWKYKDGKLFNVFPDENVPMIAVSDSVFQLAESSNRISFHQARDGSVPSATIISNEDSPVLRRVKPWHPSEIELQAFTGKYYSPELETLYTLVVENDKLIARHRWNGNIPLMPTEQNKFLGGLPLQDVRFERDVEGQIKGFMVSVGRTRNVWFEKIELNMYNDHF</sequence>
<dbReference type="EMBL" id="CP028136">
    <property type="protein sequence ID" value="AVR44415.1"/>
    <property type="molecule type" value="Genomic_DNA"/>
</dbReference>